<dbReference type="Proteomes" id="UP000552644">
    <property type="component" value="Unassembled WGS sequence"/>
</dbReference>
<evidence type="ECO:0000313" key="7">
    <source>
        <dbReference type="EMBL" id="MBB4919990.1"/>
    </source>
</evidence>
<keyword evidence="3" id="KW-0547">Nucleotide-binding</keyword>
<dbReference type="FunFam" id="3.40.50.300:FF:000016">
    <property type="entry name" value="Oligopeptide ABC transporter ATP-binding component"/>
    <property type="match status" value="1"/>
</dbReference>
<dbReference type="InterPro" id="IPR013563">
    <property type="entry name" value="Oligopep_ABC_C"/>
</dbReference>
<dbReference type="GO" id="GO:0015833">
    <property type="term" value="P:peptide transport"/>
    <property type="evidence" value="ECO:0007669"/>
    <property type="project" value="InterPro"/>
</dbReference>
<keyword evidence="8" id="KW-1185">Reference proteome</keyword>
<evidence type="ECO:0000256" key="1">
    <source>
        <dbReference type="ARBA" id="ARBA00005417"/>
    </source>
</evidence>
<dbReference type="GO" id="GO:0016887">
    <property type="term" value="F:ATP hydrolysis activity"/>
    <property type="evidence" value="ECO:0007669"/>
    <property type="project" value="InterPro"/>
</dbReference>
<dbReference type="InterPro" id="IPR017871">
    <property type="entry name" value="ABC_transporter-like_CS"/>
</dbReference>
<evidence type="ECO:0000256" key="2">
    <source>
        <dbReference type="ARBA" id="ARBA00022448"/>
    </source>
</evidence>
<dbReference type="RefSeq" id="WP_184723200.1">
    <property type="nucleotide sequence ID" value="NZ_JACHJP010000011.1"/>
</dbReference>
<dbReference type="Pfam" id="PF00005">
    <property type="entry name" value="ABC_tran"/>
    <property type="match status" value="1"/>
</dbReference>
<evidence type="ECO:0000256" key="5">
    <source>
        <dbReference type="SAM" id="MobiDB-lite"/>
    </source>
</evidence>
<dbReference type="InterPro" id="IPR027417">
    <property type="entry name" value="P-loop_NTPase"/>
</dbReference>
<dbReference type="InterPro" id="IPR003439">
    <property type="entry name" value="ABC_transporter-like_ATP-bd"/>
</dbReference>
<name>A0A7W7QUF7_9ACTN</name>
<dbReference type="AlphaFoldDB" id="A0A7W7QUF7"/>
<sequence length="341" mass="36797">MSADQRGEREVNVVEVEDLRVHFSRRRGVTVRAVDGVSFTVAPGETLGLAGESGSGKSTVARALLRITDPAGGRIRIGGRDIAGLRGKNLKTFRRQMQMVYQDPYDSLDPRMKIGATVEEALIVRGVPARERATRVRELLDRVGLPSGLAVRYPHELSGGQRQRVSIARALGVDPAVIACDEAVSALDVSVRAQILNLLKDLQEDSGLAYLFISHDLSTMRFAADRIAIMYLGRLVEIGTGDQVFGAPRHPYTQALLAAVPVPGARRTGPRVRLAGEPPSPADPPTGCAFHPRCPLAEEICRTTRPELAVKRGGQLAACHLAPEAEPGPKPEPERNPEVTP</sequence>
<evidence type="ECO:0000259" key="6">
    <source>
        <dbReference type="PROSITE" id="PS50893"/>
    </source>
</evidence>
<feature type="region of interest" description="Disordered" evidence="5">
    <location>
        <begin position="268"/>
        <end position="287"/>
    </location>
</feature>
<dbReference type="SUPFAM" id="SSF52540">
    <property type="entry name" value="P-loop containing nucleoside triphosphate hydrolases"/>
    <property type="match status" value="1"/>
</dbReference>
<protein>
    <submittedName>
        <fullName evidence="7">Oligopeptide/dipeptide ABC transporter ATP-binding protein</fullName>
    </submittedName>
</protein>
<feature type="compositionally biased region" description="Basic and acidic residues" evidence="5">
    <location>
        <begin position="327"/>
        <end position="341"/>
    </location>
</feature>
<dbReference type="PROSITE" id="PS00211">
    <property type="entry name" value="ABC_TRANSPORTER_1"/>
    <property type="match status" value="1"/>
</dbReference>
<dbReference type="InterPro" id="IPR050319">
    <property type="entry name" value="ABC_transp_ATP-bind"/>
</dbReference>
<evidence type="ECO:0000313" key="8">
    <source>
        <dbReference type="Proteomes" id="UP000552644"/>
    </source>
</evidence>
<comment type="similarity">
    <text evidence="1">Belongs to the ABC transporter superfamily.</text>
</comment>
<dbReference type="NCBIfam" id="TIGR01727">
    <property type="entry name" value="oligo_HPY"/>
    <property type="match status" value="1"/>
</dbReference>
<evidence type="ECO:0000256" key="4">
    <source>
        <dbReference type="ARBA" id="ARBA00022840"/>
    </source>
</evidence>
<dbReference type="EMBL" id="JACHJP010000011">
    <property type="protein sequence ID" value="MBB4919990.1"/>
    <property type="molecule type" value="Genomic_DNA"/>
</dbReference>
<dbReference type="InterPro" id="IPR003593">
    <property type="entry name" value="AAA+_ATPase"/>
</dbReference>
<keyword evidence="2" id="KW-0813">Transport</keyword>
<reference evidence="7 8" key="1">
    <citation type="submission" date="2020-08" db="EMBL/GenBank/DDBJ databases">
        <title>Genomic Encyclopedia of Type Strains, Phase III (KMG-III): the genomes of soil and plant-associated and newly described type strains.</title>
        <authorList>
            <person name="Whitman W."/>
        </authorList>
    </citation>
    <scope>NUCLEOTIDE SEQUENCE [LARGE SCALE GENOMIC DNA]</scope>
    <source>
        <strain evidence="7 8">CECT 8840</strain>
    </source>
</reference>
<evidence type="ECO:0000256" key="3">
    <source>
        <dbReference type="ARBA" id="ARBA00022741"/>
    </source>
</evidence>
<dbReference type="Gene3D" id="3.40.50.300">
    <property type="entry name" value="P-loop containing nucleotide triphosphate hydrolases"/>
    <property type="match status" value="1"/>
</dbReference>
<dbReference type="SMART" id="SM00382">
    <property type="entry name" value="AAA"/>
    <property type="match status" value="1"/>
</dbReference>
<dbReference type="GO" id="GO:0055085">
    <property type="term" value="P:transmembrane transport"/>
    <property type="evidence" value="ECO:0007669"/>
    <property type="project" value="UniProtKB-ARBA"/>
</dbReference>
<feature type="domain" description="ABC transporter" evidence="6">
    <location>
        <begin position="14"/>
        <end position="257"/>
    </location>
</feature>
<comment type="caution">
    <text evidence="7">The sequence shown here is derived from an EMBL/GenBank/DDBJ whole genome shotgun (WGS) entry which is preliminary data.</text>
</comment>
<dbReference type="PANTHER" id="PTHR43776">
    <property type="entry name" value="TRANSPORT ATP-BINDING PROTEIN"/>
    <property type="match status" value="1"/>
</dbReference>
<dbReference type="PANTHER" id="PTHR43776:SF7">
    <property type="entry name" value="D,D-DIPEPTIDE TRANSPORT ATP-BINDING PROTEIN DDPF-RELATED"/>
    <property type="match status" value="1"/>
</dbReference>
<organism evidence="7 8">
    <name type="scientific">Streptosporangium saharense</name>
    <dbReference type="NCBI Taxonomy" id="1706840"/>
    <lineage>
        <taxon>Bacteria</taxon>
        <taxon>Bacillati</taxon>
        <taxon>Actinomycetota</taxon>
        <taxon>Actinomycetes</taxon>
        <taxon>Streptosporangiales</taxon>
        <taxon>Streptosporangiaceae</taxon>
        <taxon>Streptosporangium</taxon>
    </lineage>
</organism>
<keyword evidence="4 7" id="KW-0067">ATP-binding</keyword>
<dbReference type="Pfam" id="PF08352">
    <property type="entry name" value="oligo_HPY"/>
    <property type="match status" value="1"/>
</dbReference>
<dbReference type="CDD" id="cd03257">
    <property type="entry name" value="ABC_NikE_OppD_transporters"/>
    <property type="match status" value="1"/>
</dbReference>
<gene>
    <name evidence="7" type="ORF">FHS44_007134</name>
</gene>
<proteinExistence type="inferred from homology"/>
<dbReference type="PROSITE" id="PS50893">
    <property type="entry name" value="ABC_TRANSPORTER_2"/>
    <property type="match status" value="1"/>
</dbReference>
<feature type="region of interest" description="Disordered" evidence="5">
    <location>
        <begin position="320"/>
        <end position="341"/>
    </location>
</feature>
<accession>A0A7W7QUF7</accession>
<dbReference type="GO" id="GO:0005524">
    <property type="term" value="F:ATP binding"/>
    <property type="evidence" value="ECO:0007669"/>
    <property type="project" value="UniProtKB-KW"/>
</dbReference>